<proteinExistence type="predicted"/>
<dbReference type="AlphaFoldDB" id="A0A8T0RPA6"/>
<protein>
    <submittedName>
        <fullName evidence="2">Uncharacterized protein</fullName>
    </submittedName>
</protein>
<feature type="region of interest" description="Disordered" evidence="1">
    <location>
        <begin position="286"/>
        <end position="307"/>
    </location>
</feature>
<gene>
    <name evidence="2" type="ORF">PVAP13_5NG060405</name>
</gene>
<evidence type="ECO:0000256" key="1">
    <source>
        <dbReference type="SAM" id="MobiDB-lite"/>
    </source>
</evidence>
<keyword evidence="3" id="KW-1185">Reference proteome</keyword>
<name>A0A8T0RPA6_PANVG</name>
<dbReference type="InterPro" id="IPR053253">
    <property type="entry name" value="Sex_diff_modulator"/>
</dbReference>
<dbReference type="EMBL" id="CM029046">
    <property type="protein sequence ID" value="KAG2586658.1"/>
    <property type="molecule type" value="Genomic_DNA"/>
</dbReference>
<feature type="compositionally biased region" description="Gly residues" evidence="1">
    <location>
        <begin position="296"/>
        <end position="307"/>
    </location>
</feature>
<comment type="caution">
    <text evidence="2">The sequence shown here is derived from an EMBL/GenBank/DDBJ whole genome shotgun (WGS) entry which is preliminary data.</text>
</comment>
<evidence type="ECO:0000313" key="2">
    <source>
        <dbReference type="EMBL" id="KAG2586658.1"/>
    </source>
</evidence>
<accession>A0A8T0RPA6</accession>
<feature type="non-terminal residue" evidence="2">
    <location>
        <position position="307"/>
    </location>
</feature>
<dbReference type="PANTHER" id="PTHR33087:SF31">
    <property type="entry name" value="OS06G0482850 PROTEIN"/>
    <property type="match status" value="1"/>
</dbReference>
<dbReference type="PANTHER" id="PTHR33087">
    <property type="entry name" value="OS07G0539200 PROTEIN"/>
    <property type="match status" value="1"/>
</dbReference>
<evidence type="ECO:0000313" key="3">
    <source>
        <dbReference type="Proteomes" id="UP000823388"/>
    </source>
</evidence>
<dbReference type="Proteomes" id="UP000823388">
    <property type="component" value="Chromosome 5N"/>
</dbReference>
<sequence length="307" mass="34739">MTRVAMEIISGDPGLRPERVVACAARTSAIRETEHEALLQGLLAVQMDARVPLDSEMVRRDALQQLRIPEHSLTVSKLREATFLLWFDRSELRNATLRRGPLMAGRTRLHIMPWSRQFGASDSKLMYRVRVCIEGVPAHATQEKIVAKLLPPFVFIEKFDYELVTENEKACMCLWVWAVDPDAIAKEGLLKLEEPVEFRGGNMELPVVRAEVAQMLDYPVLIHLDRIVDYCTPPHSPSWRSFESATSGIPDDSVDVEWPVNHKLYWQLGIKDGQLGTRRILVHERLGERRRDRSPPGGGGGGRGSQM</sequence>
<reference evidence="2" key="1">
    <citation type="submission" date="2020-05" db="EMBL/GenBank/DDBJ databases">
        <title>WGS assembly of Panicum virgatum.</title>
        <authorList>
            <person name="Lovell J.T."/>
            <person name="Jenkins J."/>
            <person name="Shu S."/>
            <person name="Juenger T.E."/>
            <person name="Schmutz J."/>
        </authorList>
    </citation>
    <scope>NUCLEOTIDE SEQUENCE</scope>
    <source>
        <strain evidence="2">AP13</strain>
    </source>
</reference>
<organism evidence="2 3">
    <name type="scientific">Panicum virgatum</name>
    <name type="common">Blackwell switchgrass</name>
    <dbReference type="NCBI Taxonomy" id="38727"/>
    <lineage>
        <taxon>Eukaryota</taxon>
        <taxon>Viridiplantae</taxon>
        <taxon>Streptophyta</taxon>
        <taxon>Embryophyta</taxon>
        <taxon>Tracheophyta</taxon>
        <taxon>Spermatophyta</taxon>
        <taxon>Magnoliopsida</taxon>
        <taxon>Liliopsida</taxon>
        <taxon>Poales</taxon>
        <taxon>Poaceae</taxon>
        <taxon>PACMAD clade</taxon>
        <taxon>Panicoideae</taxon>
        <taxon>Panicodae</taxon>
        <taxon>Paniceae</taxon>
        <taxon>Panicinae</taxon>
        <taxon>Panicum</taxon>
        <taxon>Panicum sect. Hiantes</taxon>
    </lineage>
</organism>